<dbReference type="HOGENOM" id="CLU_2122013_0_0_1"/>
<feature type="chain" id="PRO_5003469046" description="MARVEL domain-containing protein" evidence="2">
    <location>
        <begin position="20"/>
        <end position="114"/>
    </location>
</feature>
<keyword evidence="1" id="KW-1133">Transmembrane helix</keyword>
<reference evidence="3 4" key="1">
    <citation type="journal article" date="2011" name="PLoS Pathog.">
        <title>Endophytic Life Strategies Decoded by Genome and Transcriptome Analyses of the Mutualistic Root Symbiont Piriformospora indica.</title>
        <authorList>
            <person name="Zuccaro A."/>
            <person name="Lahrmann U."/>
            <person name="Guldener U."/>
            <person name="Langen G."/>
            <person name="Pfiffi S."/>
            <person name="Biedenkopf D."/>
            <person name="Wong P."/>
            <person name="Samans B."/>
            <person name="Grimm C."/>
            <person name="Basiewicz M."/>
            <person name="Murat C."/>
            <person name="Martin F."/>
            <person name="Kogel K.H."/>
        </authorList>
    </citation>
    <scope>NUCLEOTIDE SEQUENCE [LARGE SCALE GENOMIC DNA]</scope>
    <source>
        <strain evidence="3 4">DSM 11827</strain>
    </source>
</reference>
<feature type="transmembrane region" description="Helical" evidence="1">
    <location>
        <begin position="69"/>
        <end position="90"/>
    </location>
</feature>
<organism evidence="3 4">
    <name type="scientific">Serendipita indica (strain DSM 11827)</name>
    <name type="common">Root endophyte fungus</name>
    <name type="synonym">Piriformospora indica</name>
    <dbReference type="NCBI Taxonomy" id="1109443"/>
    <lineage>
        <taxon>Eukaryota</taxon>
        <taxon>Fungi</taxon>
        <taxon>Dikarya</taxon>
        <taxon>Basidiomycota</taxon>
        <taxon>Agaricomycotina</taxon>
        <taxon>Agaricomycetes</taxon>
        <taxon>Sebacinales</taxon>
        <taxon>Serendipitaceae</taxon>
        <taxon>Serendipita</taxon>
    </lineage>
</organism>
<proteinExistence type="predicted"/>
<gene>
    <name evidence="3" type="ORF">PIIN_11076</name>
</gene>
<evidence type="ECO:0000256" key="1">
    <source>
        <dbReference type="SAM" id="Phobius"/>
    </source>
</evidence>
<comment type="caution">
    <text evidence="3">The sequence shown here is derived from an EMBL/GenBank/DDBJ whole genome shotgun (WGS) entry which is preliminary data.</text>
</comment>
<protein>
    <recommendedName>
        <fullName evidence="5">MARVEL domain-containing protein</fullName>
    </recommendedName>
</protein>
<dbReference type="InParanoid" id="G4U0J8"/>
<dbReference type="EMBL" id="CAFZ01001259">
    <property type="protein sequence ID" value="CCA77091.1"/>
    <property type="molecule type" value="Genomic_DNA"/>
</dbReference>
<evidence type="ECO:0000256" key="2">
    <source>
        <dbReference type="SAM" id="SignalP"/>
    </source>
</evidence>
<feature type="transmembrane region" description="Helical" evidence="1">
    <location>
        <begin position="35"/>
        <end position="57"/>
    </location>
</feature>
<keyword evidence="4" id="KW-1185">Reference proteome</keyword>
<dbReference type="Proteomes" id="UP000007148">
    <property type="component" value="Unassembled WGS sequence"/>
</dbReference>
<dbReference type="OrthoDB" id="3177657at2759"/>
<evidence type="ECO:0008006" key="5">
    <source>
        <dbReference type="Google" id="ProtNLM"/>
    </source>
</evidence>
<sequence length="114" mass="12520">MKPWITFLFMLPFSSGVMANGGGTWHVPPAIKAATAFEIIWSIVLVGLLVVIFRRLYFAPPDRDTHAPYILLSVVTGALSISYLTSGILFKISNTGNGIPFRVRSDNHDRGQVS</sequence>
<keyword evidence="2" id="KW-0732">Signal</keyword>
<feature type="signal peptide" evidence="2">
    <location>
        <begin position="1"/>
        <end position="19"/>
    </location>
</feature>
<evidence type="ECO:0000313" key="3">
    <source>
        <dbReference type="EMBL" id="CCA77091.1"/>
    </source>
</evidence>
<keyword evidence="1" id="KW-0472">Membrane</keyword>
<dbReference type="AlphaFoldDB" id="G4U0J8"/>
<evidence type="ECO:0000313" key="4">
    <source>
        <dbReference type="Proteomes" id="UP000007148"/>
    </source>
</evidence>
<name>G4U0J8_SERID</name>
<keyword evidence="1" id="KW-0812">Transmembrane</keyword>
<accession>G4U0J8</accession>